<dbReference type="GO" id="GO:0034236">
    <property type="term" value="F:protein kinase A catalytic subunit binding"/>
    <property type="evidence" value="ECO:0007669"/>
    <property type="project" value="TreeGrafter"/>
</dbReference>
<evidence type="ECO:0000313" key="3">
    <source>
        <dbReference type="Proteomes" id="UP000006377"/>
    </source>
</evidence>
<protein>
    <submittedName>
        <fullName evidence="2">Cyclic nucleotide-binding protein</fullName>
    </submittedName>
</protein>
<dbReference type="STRING" id="402881.Plav_1291"/>
<dbReference type="RefSeq" id="WP_012110185.1">
    <property type="nucleotide sequence ID" value="NC_009719.1"/>
</dbReference>
<dbReference type="InterPro" id="IPR014710">
    <property type="entry name" value="RmlC-like_jellyroll"/>
</dbReference>
<dbReference type="Gene3D" id="2.60.120.10">
    <property type="entry name" value="Jelly Rolls"/>
    <property type="match status" value="1"/>
</dbReference>
<dbReference type="GO" id="GO:0005829">
    <property type="term" value="C:cytosol"/>
    <property type="evidence" value="ECO:0007669"/>
    <property type="project" value="TreeGrafter"/>
</dbReference>
<dbReference type="OrthoDB" id="3525895at2"/>
<proteinExistence type="predicted"/>
<dbReference type="PANTHER" id="PTHR11635:SF152">
    <property type="entry name" value="CAMP-DEPENDENT PROTEIN KINASE TYPE I REGULATORY SUBUNIT-RELATED"/>
    <property type="match status" value="1"/>
</dbReference>
<accession>A7HSM8</accession>
<name>A7HSM8_PARL1</name>
<dbReference type="Pfam" id="PF00027">
    <property type="entry name" value="cNMP_binding"/>
    <property type="match status" value="1"/>
</dbReference>
<sequence>MSLEPAVALLQRLDLFAGLDTVRLEVVAFTCERRDYAPGARVFDAGDEADCAYLIIEGEAVMLVHDDGEGRNALRLDSGDLIGETALFGPELRRTSVRAVTSLSTLRIGRDMFQRLLGEFPEMAGSVAARVADRLDVVSEELRVLASRFSKADRGVKKSRVRDE</sequence>
<dbReference type="GO" id="GO:0030552">
    <property type="term" value="F:cAMP binding"/>
    <property type="evidence" value="ECO:0007669"/>
    <property type="project" value="TreeGrafter"/>
</dbReference>
<dbReference type="GO" id="GO:0004862">
    <property type="term" value="F:cAMP-dependent protein kinase inhibitor activity"/>
    <property type="evidence" value="ECO:0007669"/>
    <property type="project" value="TreeGrafter"/>
</dbReference>
<dbReference type="PANTHER" id="PTHR11635">
    <property type="entry name" value="CAMP-DEPENDENT PROTEIN KINASE REGULATORY CHAIN"/>
    <property type="match status" value="1"/>
</dbReference>
<reference evidence="2 3" key="1">
    <citation type="journal article" date="2011" name="Stand. Genomic Sci.">
        <title>Complete genome sequence of Parvibaculum lavamentivorans type strain (DS-1(T)).</title>
        <authorList>
            <person name="Schleheck D."/>
            <person name="Weiss M."/>
            <person name="Pitluck S."/>
            <person name="Bruce D."/>
            <person name="Land M.L."/>
            <person name="Han S."/>
            <person name="Saunders E."/>
            <person name="Tapia R."/>
            <person name="Detter C."/>
            <person name="Brettin T."/>
            <person name="Han J."/>
            <person name="Woyke T."/>
            <person name="Goodwin L."/>
            <person name="Pennacchio L."/>
            <person name="Nolan M."/>
            <person name="Cook A.M."/>
            <person name="Kjelleberg S."/>
            <person name="Thomas T."/>
        </authorList>
    </citation>
    <scope>NUCLEOTIDE SEQUENCE [LARGE SCALE GENOMIC DNA]</scope>
    <source>
        <strain evidence="3">DS-1 / DSM 13023 / NCIMB 13966</strain>
    </source>
</reference>
<dbReference type="EMBL" id="CP000774">
    <property type="protein sequence ID" value="ABS62911.1"/>
    <property type="molecule type" value="Genomic_DNA"/>
</dbReference>
<dbReference type="eggNOG" id="COG0664">
    <property type="taxonomic scope" value="Bacteria"/>
</dbReference>
<dbReference type="Proteomes" id="UP000006377">
    <property type="component" value="Chromosome"/>
</dbReference>
<dbReference type="SMART" id="SM00100">
    <property type="entry name" value="cNMP"/>
    <property type="match status" value="1"/>
</dbReference>
<dbReference type="PROSITE" id="PS50042">
    <property type="entry name" value="CNMP_BINDING_3"/>
    <property type="match status" value="1"/>
</dbReference>
<dbReference type="InterPro" id="IPR050503">
    <property type="entry name" value="cAMP-dep_PK_reg_su-like"/>
</dbReference>
<dbReference type="KEGG" id="pla:Plav_1291"/>
<evidence type="ECO:0000313" key="2">
    <source>
        <dbReference type="EMBL" id="ABS62911.1"/>
    </source>
</evidence>
<dbReference type="AlphaFoldDB" id="A7HSM8"/>
<organism evidence="2 3">
    <name type="scientific">Parvibaculum lavamentivorans (strain DS-1 / DSM 13023 / NCIMB 13966)</name>
    <dbReference type="NCBI Taxonomy" id="402881"/>
    <lineage>
        <taxon>Bacteria</taxon>
        <taxon>Pseudomonadati</taxon>
        <taxon>Pseudomonadota</taxon>
        <taxon>Alphaproteobacteria</taxon>
        <taxon>Hyphomicrobiales</taxon>
        <taxon>Parvibaculaceae</taxon>
        <taxon>Parvibaculum</taxon>
    </lineage>
</organism>
<evidence type="ECO:0000259" key="1">
    <source>
        <dbReference type="PROSITE" id="PS50042"/>
    </source>
</evidence>
<dbReference type="InterPro" id="IPR000595">
    <property type="entry name" value="cNMP-bd_dom"/>
</dbReference>
<dbReference type="GO" id="GO:0005952">
    <property type="term" value="C:cAMP-dependent protein kinase complex"/>
    <property type="evidence" value="ECO:0007669"/>
    <property type="project" value="InterPro"/>
</dbReference>
<gene>
    <name evidence="2" type="ordered locus">Plav_1291</name>
</gene>
<keyword evidence="3" id="KW-1185">Reference proteome</keyword>
<dbReference type="HOGENOM" id="CLU_075053_16_3_5"/>
<dbReference type="CDD" id="cd00038">
    <property type="entry name" value="CAP_ED"/>
    <property type="match status" value="1"/>
</dbReference>
<dbReference type="InterPro" id="IPR018490">
    <property type="entry name" value="cNMP-bd_dom_sf"/>
</dbReference>
<dbReference type="SUPFAM" id="SSF51206">
    <property type="entry name" value="cAMP-binding domain-like"/>
    <property type="match status" value="1"/>
</dbReference>
<feature type="domain" description="Cyclic nucleotide-binding" evidence="1">
    <location>
        <begin position="15"/>
        <end position="123"/>
    </location>
</feature>